<dbReference type="InterPro" id="IPR017853">
    <property type="entry name" value="GH"/>
</dbReference>
<dbReference type="AlphaFoldDB" id="A0A7S4HBA5"/>
<sequence length="862" mass="95450">MFDGEVTTELSASHAIQQTRTRKMEILMWTFISLALFPIAFASLKVPRMLLMPLTVLSSLLLASVIPKLQCRYVGMEEVWTSAMLNGWQSFSYAGVIKFSACFGVLGSIRRLLCRLNILPLQVRQQTGWLFSGPFHDGARMPPNPLFGRLRFLPSSFGPGIVRKYAPCVSDMFAVLYVRMDEFPGHSNATFQFVAGFLSQREQFGCIALNPWKQHVSMHASCDGILFSKHSKASSSLGSLQSSGDMARGANKVRTDWAIMLWSDGDTFESYLKAVGEHCRARVPADCEQDGGDLSACELGPGMPTGWCSWYEYMEKVSEQDLELNARKLHGWLKQGVDLRVLQLDDGYVDHWGDWTKSSKKFPEGAGNVASIAGRYGLAGGLWIAPWAADKDALVAKEHPEWVLRADSWGDAYKSPWLWLLDLFSSRAANSGFTHPGKWFYGLDATNPECRAHVKSFIQEFVQQHGIKFLKLDFLHAAALPALHFDPALTRAQVFQLALQTLREAVGDAFFLACSCPMGAAVGWVDAMRVSADTNLSWKPWPIWWDKTNLPSGRNMMRNSLVRHPMHGVWWMNNPDCLVLASSDRDGSTKQSYAEAIGKATLAGMTGGLLFLSDDLLSLPVERLRILQCLFPPLHSQPRSLVLPAHVIFHGQSECPEVLVSELTGPEGTWMLVGLFNLSDHHDARAIALTSLPLHLRDDEEVVVYDFWNGQCTRGWASAICAIQIPAHSAALLAVRYRRTREEPSYLGSDLHFSCGLELKKWETADKSISMELSVPRTAQGSVWISLPLEDCEHCSDSTPRVIGSAYKGGAVTRSSSPGPSSFSSPLAPAELVAGGTPMNCIWRIPVVVEEGCQSLLEISWA</sequence>
<keyword evidence="3" id="KW-0472">Membrane</keyword>
<keyword evidence="3" id="KW-0812">Transmembrane</keyword>
<evidence type="ECO:0000256" key="3">
    <source>
        <dbReference type="SAM" id="Phobius"/>
    </source>
</evidence>
<dbReference type="CDD" id="cd14791">
    <property type="entry name" value="GH36"/>
    <property type="match status" value="1"/>
</dbReference>
<organism evidence="4">
    <name type="scientific">Guillardia theta</name>
    <name type="common">Cryptophyte</name>
    <name type="synonym">Cryptomonas phi</name>
    <dbReference type="NCBI Taxonomy" id="55529"/>
    <lineage>
        <taxon>Eukaryota</taxon>
        <taxon>Cryptophyceae</taxon>
        <taxon>Pyrenomonadales</taxon>
        <taxon>Geminigeraceae</taxon>
        <taxon>Guillardia</taxon>
    </lineage>
</organism>
<dbReference type="InterPro" id="IPR002252">
    <property type="entry name" value="Glyco_hydro_36"/>
</dbReference>
<feature type="transmembrane region" description="Helical" evidence="3">
    <location>
        <begin position="90"/>
        <end position="109"/>
    </location>
</feature>
<evidence type="ECO:0000256" key="2">
    <source>
        <dbReference type="ARBA" id="ARBA00023295"/>
    </source>
</evidence>
<keyword evidence="3" id="KW-1133">Transmembrane helix</keyword>
<keyword evidence="2" id="KW-0326">Glycosidase</keyword>
<dbReference type="GO" id="GO:0004557">
    <property type="term" value="F:alpha-galactosidase activity"/>
    <property type="evidence" value="ECO:0007669"/>
    <property type="project" value="InterPro"/>
</dbReference>
<proteinExistence type="predicted"/>
<dbReference type="Gene3D" id="3.20.20.70">
    <property type="entry name" value="Aldolase class I"/>
    <property type="match status" value="1"/>
</dbReference>
<dbReference type="InterPro" id="IPR050985">
    <property type="entry name" value="Alpha-glycosidase_related"/>
</dbReference>
<gene>
    <name evidence="4" type="ORF">GTHE00462_LOCUS2733</name>
</gene>
<dbReference type="InterPro" id="IPR013785">
    <property type="entry name" value="Aldolase_TIM"/>
</dbReference>
<dbReference type="SUPFAM" id="SSF51445">
    <property type="entry name" value="(Trans)glycosidases"/>
    <property type="match status" value="1"/>
</dbReference>
<dbReference type="PANTHER" id="PTHR43053:SF3">
    <property type="entry name" value="ALPHA-GALACTOSIDASE C-RELATED"/>
    <property type="match status" value="1"/>
</dbReference>
<dbReference type="GO" id="GO:0016052">
    <property type="term" value="P:carbohydrate catabolic process"/>
    <property type="evidence" value="ECO:0007669"/>
    <property type="project" value="InterPro"/>
</dbReference>
<feature type="transmembrane region" description="Helical" evidence="3">
    <location>
        <begin position="26"/>
        <end position="44"/>
    </location>
</feature>
<evidence type="ECO:0000256" key="1">
    <source>
        <dbReference type="ARBA" id="ARBA00022801"/>
    </source>
</evidence>
<name>A0A7S4HBA5_GUITH</name>
<reference evidence="4" key="1">
    <citation type="submission" date="2021-01" db="EMBL/GenBank/DDBJ databases">
        <authorList>
            <person name="Corre E."/>
            <person name="Pelletier E."/>
            <person name="Niang G."/>
            <person name="Scheremetjew M."/>
            <person name="Finn R."/>
            <person name="Kale V."/>
            <person name="Holt S."/>
            <person name="Cochrane G."/>
            <person name="Meng A."/>
            <person name="Brown T."/>
            <person name="Cohen L."/>
        </authorList>
    </citation>
    <scope>NUCLEOTIDE SEQUENCE</scope>
    <source>
        <strain evidence="4">CCMP 2712</strain>
    </source>
</reference>
<protein>
    <recommendedName>
        <fullName evidence="5">Alpha-galactosidase</fullName>
    </recommendedName>
</protein>
<dbReference type="PANTHER" id="PTHR43053">
    <property type="entry name" value="GLYCOSIDASE FAMILY 31"/>
    <property type="match status" value="1"/>
</dbReference>
<dbReference type="Pfam" id="PF02065">
    <property type="entry name" value="Melibiase"/>
    <property type="match status" value="1"/>
</dbReference>
<evidence type="ECO:0000313" key="4">
    <source>
        <dbReference type="EMBL" id="CAE2193422.1"/>
    </source>
</evidence>
<evidence type="ECO:0008006" key="5">
    <source>
        <dbReference type="Google" id="ProtNLM"/>
    </source>
</evidence>
<keyword evidence="1" id="KW-0378">Hydrolase</keyword>
<accession>A0A7S4HBA5</accession>
<feature type="transmembrane region" description="Helical" evidence="3">
    <location>
        <begin position="50"/>
        <end position="69"/>
    </location>
</feature>
<dbReference type="EMBL" id="HBKN01003206">
    <property type="protein sequence ID" value="CAE2193422.1"/>
    <property type="molecule type" value="Transcribed_RNA"/>
</dbReference>